<evidence type="ECO:0000259" key="1">
    <source>
        <dbReference type="Pfam" id="PF00881"/>
    </source>
</evidence>
<proteinExistence type="predicted"/>
<name>A0A5K7YK50_9BACT</name>
<dbReference type="OrthoDB" id="9801593at2"/>
<dbReference type="Pfam" id="PF00881">
    <property type="entry name" value="Nitroreductase"/>
    <property type="match status" value="2"/>
</dbReference>
<dbReference type="InterPro" id="IPR052544">
    <property type="entry name" value="Bacteriocin_Proc_Enz"/>
</dbReference>
<feature type="domain" description="Nitroreductase" evidence="1">
    <location>
        <begin position="324"/>
        <end position="494"/>
    </location>
</feature>
<gene>
    <name evidence="2" type="ORF">DSCA_31880</name>
</gene>
<evidence type="ECO:0000313" key="3">
    <source>
        <dbReference type="Proteomes" id="UP000427906"/>
    </source>
</evidence>
<protein>
    <recommendedName>
        <fullName evidence="1">Nitroreductase domain-containing protein</fullName>
    </recommendedName>
</protein>
<dbReference type="InterPro" id="IPR020051">
    <property type="entry name" value="SagB-type_dehydrogenase"/>
</dbReference>
<feature type="domain" description="Nitroreductase" evidence="1">
    <location>
        <begin position="102"/>
        <end position="231"/>
    </location>
</feature>
<dbReference type="EMBL" id="AP021874">
    <property type="protein sequence ID" value="BBO69258.1"/>
    <property type="molecule type" value="Genomic_DNA"/>
</dbReference>
<organism evidence="2 3">
    <name type="scientific">Desulfosarcina alkanivorans</name>
    <dbReference type="NCBI Taxonomy" id="571177"/>
    <lineage>
        <taxon>Bacteria</taxon>
        <taxon>Pseudomonadati</taxon>
        <taxon>Thermodesulfobacteriota</taxon>
        <taxon>Desulfobacteria</taxon>
        <taxon>Desulfobacterales</taxon>
        <taxon>Desulfosarcinaceae</taxon>
        <taxon>Desulfosarcina</taxon>
    </lineage>
</organism>
<dbReference type="PANTHER" id="PTHR43745">
    <property type="entry name" value="NITROREDUCTASE MJ1384-RELATED"/>
    <property type="match status" value="1"/>
</dbReference>
<dbReference type="InterPro" id="IPR029479">
    <property type="entry name" value="Nitroreductase"/>
</dbReference>
<dbReference type="GO" id="GO:0016491">
    <property type="term" value="F:oxidoreductase activity"/>
    <property type="evidence" value="ECO:0007669"/>
    <property type="project" value="InterPro"/>
</dbReference>
<sequence length="499" mass="54148">MSQKILTAAGYHRATSYRRHGLTPHSLDWAHQPVPVKRYPQPDRVPLDHDRKLPPLDYPGIMRHASPGHPAAPDIQVMATVFRLAHDVTARAMHGGQPFHYRSVASAGALYPFELYLAAHHIDGLAPGLYHYNLFDFSLTALRRGPVPAIPPVNRGIAATFYITGIFFRSAWKYRSRAYRYVLLDAGHLLENLRLALGALGMDFSIHLDFDDRRAATLLGLDPRREACLVGVHLHGAPAAEMGTGAAGDPKPLAGDILRASVVSDREVAYPDILRIHRAGHAVETGSAGAPPELAVMKKTPASWIGLDPPEFPVPADYARILGQRRSRRNFLSASVSRADLMSFLDLVTGHMGAASAMPPSCRSALATGFLAGSGMPVSPGFYLLDPDARRLGCVSGGGFTESMARACLDQMWLKHAGLHLLFMTDLDALDRTWGPRGYRYAMIEAGRLGQQVYLAATAMGWGACGIGAIYDREAADLLDLSDDGALLYLVGAGPVKRR</sequence>
<reference evidence="2 3" key="1">
    <citation type="submission" date="2019-11" db="EMBL/GenBank/DDBJ databases">
        <title>Comparative genomics of hydrocarbon-degrading Desulfosarcina strains.</title>
        <authorList>
            <person name="Watanabe M."/>
            <person name="Kojima H."/>
            <person name="Fukui M."/>
        </authorList>
    </citation>
    <scope>NUCLEOTIDE SEQUENCE [LARGE SCALE GENOMIC DNA]</scope>
    <source>
        <strain evidence="2 3">PL12</strain>
    </source>
</reference>
<evidence type="ECO:0000313" key="2">
    <source>
        <dbReference type="EMBL" id="BBO69258.1"/>
    </source>
</evidence>
<dbReference type="CDD" id="cd02142">
    <property type="entry name" value="McbC_SagB-like_oxidoreductase"/>
    <property type="match status" value="2"/>
</dbReference>
<dbReference type="RefSeq" id="WP_155317319.1">
    <property type="nucleotide sequence ID" value="NZ_AP021874.1"/>
</dbReference>
<dbReference type="SUPFAM" id="SSF55469">
    <property type="entry name" value="FMN-dependent nitroreductase-like"/>
    <property type="match status" value="2"/>
</dbReference>
<dbReference type="PANTHER" id="PTHR43745:SF2">
    <property type="entry name" value="NITROREDUCTASE MJ1384-RELATED"/>
    <property type="match status" value="1"/>
</dbReference>
<dbReference type="Proteomes" id="UP000427906">
    <property type="component" value="Chromosome"/>
</dbReference>
<dbReference type="Gene3D" id="3.40.109.10">
    <property type="entry name" value="NADH Oxidase"/>
    <property type="match status" value="2"/>
</dbReference>
<accession>A0A5K7YK50</accession>
<dbReference type="InterPro" id="IPR000415">
    <property type="entry name" value="Nitroreductase-like"/>
</dbReference>
<dbReference type="NCBIfam" id="TIGR03605">
    <property type="entry name" value="antibiot_sagB"/>
    <property type="match status" value="1"/>
</dbReference>
<dbReference type="KEGG" id="dalk:DSCA_31880"/>
<dbReference type="AlphaFoldDB" id="A0A5K7YK50"/>
<keyword evidence="3" id="KW-1185">Reference proteome</keyword>